<protein>
    <recommendedName>
        <fullName evidence="2">Gingipain domain-containing protein</fullName>
    </recommendedName>
</protein>
<gene>
    <name evidence="1" type="ORF">METZ01_LOCUS141519</name>
</gene>
<evidence type="ECO:0000313" key="1">
    <source>
        <dbReference type="EMBL" id="SVA88665.1"/>
    </source>
</evidence>
<name>A0A381ZHC0_9ZZZZ</name>
<sequence length="311" mass="34915">MRSQFRALVLLVLIALALGSNGLAQEFRIPEISELPRVEKNSPRPSTYHLRNSAFILKFKKDEPRGNGYVILTDHTEAGYLQSLERLSKHRKGTIIKTKDLANVHQPEILEELRNKLKKLKPKYVALAPRMESYRENMVLGAWELLTTLDEDRYLDAYPGILLASSSASFKQLIERSINYQSIPQTKLKPFAISQVPSNTESRSLQKAGILRNFFASYGIKTPTVAIYTPSATNAPQLKGDDLWEIRLSRKGNFIKKFDPKPRQALHDSQLVIMHGHGIPGMSCSVDIDGIPTKSKNQVILSGSCFSAVPM</sequence>
<dbReference type="AlphaFoldDB" id="A0A381ZHC0"/>
<accession>A0A381ZHC0</accession>
<dbReference type="EMBL" id="UINC01021330">
    <property type="protein sequence ID" value="SVA88665.1"/>
    <property type="molecule type" value="Genomic_DNA"/>
</dbReference>
<feature type="non-terminal residue" evidence="1">
    <location>
        <position position="311"/>
    </location>
</feature>
<reference evidence="1" key="1">
    <citation type="submission" date="2018-05" db="EMBL/GenBank/DDBJ databases">
        <authorList>
            <person name="Lanie J.A."/>
            <person name="Ng W.-L."/>
            <person name="Kazmierczak K.M."/>
            <person name="Andrzejewski T.M."/>
            <person name="Davidsen T.M."/>
            <person name="Wayne K.J."/>
            <person name="Tettelin H."/>
            <person name="Glass J.I."/>
            <person name="Rusch D."/>
            <person name="Podicherti R."/>
            <person name="Tsui H.-C.T."/>
            <person name="Winkler M.E."/>
        </authorList>
    </citation>
    <scope>NUCLEOTIDE SEQUENCE</scope>
</reference>
<evidence type="ECO:0008006" key="2">
    <source>
        <dbReference type="Google" id="ProtNLM"/>
    </source>
</evidence>
<organism evidence="1">
    <name type="scientific">marine metagenome</name>
    <dbReference type="NCBI Taxonomy" id="408172"/>
    <lineage>
        <taxon>unclassified sequences</taxon>
        <taxon>metagenomes</taxon>
        <taxon>ecological metagenomes</taxon>
    </lineage>
</organism>
<proteinExistence type="predicted"/>